<keyword evidence="18" id="KW-0539">Nucleus</keyword>
<dbReference type="InterPro" id="IPR033125">
    <property type="entry name" value="DNASE_I_2"/>
</dbReference>
<dbReference type="InterPro" id="IPR005135">
    <property type="entry name" value="Endo/exonuclease/phosphatase"/>
</dbReference>
<dbReference type="AlphaFoldDB" id="A0A7F8PWQ0"/>
<dbReference type="GO" id="GO:0004530">
    <property type="term" value="F:deoxyribonuclease I activity"/>
    <property type="evidence" value="ECO:0007669"/>
    <property type="project" value="UniProtKB-EC"/>
</dbReference>
<dbReference type="RefSeq" id="XP_030873474.1">
    <property type="nucleotide sequence ID" value="XM_031017614.1"/>
</dbReference>
<feature type="region of interest" description="Disordered" evidence="23">
    <location>
        <begin position="1"/>
        <end position="22"/>
    </location>
</feature>
<dbReference type="GO" id="GO:0006308">
    <property type="term" value="P:DNA catabolic process"/>
    <property type="evidence" value="ECO:0007669"/>
    <property type="project" value="InterPro"/>
</dbReference>
<dbReference type="PROSITE" id="PS00918">
    <property type="entry name" value="DNASE_I_2"/>
    <property type="match status" value="1"/>
</dbReference>
<evidence type="ECO:0000256" key="22">
    <source>
        <dbReference type="ARBA" id="ARBA00046065"/>
    </source>
</evidence>
<evidence type="ECO:0000256" key="1">
    <source>
        <dbReference type="ARBA" id="ARBA00000688"/>
    </source>
</evidence>
<comment type="similarity">
    <text evidence="6">Belongs to the DNase I family.</text>
</comment>
<dbReference type="InterPro" id="IPR018057">
    <property type="entry name" value="Deoxyribonuclease-1_AS"/>
</dbReference>
<evidence type="ECO:0000256" key="10">
    <source>
        <dbReference type="ARBA" id="ARBA00022703"/>
    </source>
</evidence>
<dbReference type="FunFam" id="3.60.10.10:FF:000035">
    <property type="entry name" value="Deoxyribonuclease"/>
    <property type="match status" value="1"/>
</dbReference>
<organism evidence="26 28">
    <name type="scientific">Leptonychotes weddellii</name>
    <name type="common">Weddell seal</name>
    <name type="synonym">Otaria weddellii</name>
    <dbReference type="NCBI Taxonomy" id="9713"/>
    <lineage>
        <taxon>Eukaryota</taxon>
        <taxon>Metazoa</taxon>
        <taxon>Chordata</taxon>
        <taxon>Craniata</taxon>
        <taxon>Vertebrata</taxon>
        <taxon>Euteleostomi</taxon>
        <taxon>Mammalia</taxon>
        <taxon>Eutheria</taxon>
        <taxon>Laurasiatheria</taxon>
        <taxon>Carnivora</taxon>
        <taxon>Caniformia</taxon>
        <taxon>Pinnipedia</taxon>
        <taxon>Phocidae</taxon>
        <taxon>Monachinae</taxon>
        <taxon>Lobodontini</taxon>
        <taxon>Leptonychotes</taxon>
    </lineage>
</organism>
<evidence type="ECO:0000256" key="23">
    <source>
        <dbReference type="SAM" id="MobiDB-lite"/>
    </source>
</evidence>
<protein>
    <recommendedName>
        <fullName evidence="8">Deoxyribonuclease-1</fullName>
        <ecNumber evidence="7">3.1.21.1</ecNumber>
    </recommendedName>
    <alternativeName>
        <fullName evidence="21">Deoxyribonuclease I</fullName>
    </alternativeName>
</protein>
<dbReference type="GO" id="GO:0042588">
    <property type="term" value="C:zymogen granule"/>
    <property type="evidence" value="ECO:0007669"/>
    <property type="project" value="UniProtKB-SubCell"/>
</dbReference>
<keyword evidence="15" id="KW-1015">Disulfide bond</keyword>
<evidence type="ECO:0000256" key="21">
    <source>
        <dbReference type="ARBA" id="ARBA00032340"/>
    </source>
</evidence>
<comment type="cofactor">
    <cofactor evidence="2">
        <name>Ca(2+)</name>
        <dbReference type="ChEBI" id="CHEBI:29108"/>
    </cofactor>
</comment>
<evidence type="ECO:0000256" key="7">
    <source>
        <dbReference type="ARBA" id="ARBA00012651"/>
    </source>
</evidence>
<dbReference type="KEGG" id="lww:102747714"/>
<dbReference type="Pfam" id="PF03372">
    <property type="entry name" value="Exo_endo_phos"/>
    <property type="match status" value="1"/>
</dbReference>
<accession>A0A7F8PWQ0</accession>
<keyword evidence="11" id="KW-0540">Nuclease</keyword>
<dbReference type="PRINTS" id="PR00130">
    <property type="entry name" value="DNASEI"/>
</dbReference>
<dbReference type="InterPro" id="IPR036691">
    <property type="entry name" value="Endo/exonu/phosph_ase_sf"/>
</dbReference>
<reference evidence="27 28" key="1">
    <citation type="submission" date="2025-04" db="UniProtKB">
        <authorList>
            <consortium name="RefSeq"/>
        </authorList>
    </citation>
    <scope>IDENTIFICATION</scope>
    <source>
        <tissue evidence="27 28">Liver</tissue>
    </source>
</reference>
<dbReference type="PANTHER" id="PTHR11371">
    <property type="entry name" value="DEOXYRIBONUCLEASE"/>
    <property type="match status" value="1"/>
</dbReference>
<dbReference type="PROSITE" id="PS00919">
    <property type="entry name" value="DNASE_I_1"/>
    <property type="match status" value="1"/>
</dbReference>
<dbReference type="GeneID" id="102747714"/>
<evidence type="ECO:0000256" key="2">
    <source>
        <dbReference type="ARBA" id="ARBA00001913"/>
    </source>
</evidence>
<keyword evidence="19" id="KW-0968">Cytoplasmic vesicle</keyword>
<comment type="catalytic activity">
    <reaction evidence="1">
        <text>Endonucleolytic cleavage to 5'-phosphodinucleotide and 5'-phosphooligonucleotide end-products.</text>
        <dbReference type="EC" id="3.1.21.1"/>
    </reaction>
</comment>
<dbReference type="GO" id="GO:0005635">
    <property type="term" value="C:nuclear envelope"/>
    <property type="evidence" value="ECO:0007669"/>
    <property type="project" value="UniProtKB-SubCell"/>
</dbReference>
<evidence type="ECO:0000256" key="12">
    <source>
        <dbReference type="ARBA" id="ARBA00022759"/>
    </source>
</evidence>
<dbReference type="PANTHER" id="PTHR11371:SF27">
    <property type="entry name" value="DEOXYRIBONUCLEASE-1"/>
    <property type="match status" value="1"/>
</dbReference>
<comment type="subcellular location">
    <subcellularLocation>
        <location evidence="4">Nucleus envelope</location>
    </subcellularLocation>
    <subcellularLocation>
        <location evidence="5">Secreted</location>
    </subcellularLocation>
    <subcellularLocation>
        <location evidence="20">Zymogen granule</location>
    </subcellularLocation>
</comment>
<comment type="function">
    <text evidence="22">Serum endocuclease secreted into body fluids by a wide variety of exocrine and endocrine organs. Expressed by non-hematopoietic tissues and preferentially cleaves protein-free DNA. Among other functions, seems to be involved in cell death by apoptosis. Binds specifically to G-actin and blocks actin polymerization. Together with DNASE1L3, plays a key role in degrading neutrophil extracellular traps (NETs). NETs are mainly composed of DNA fibers and are released by neutrophils to bind pathogens during inflammation. Degradation of intravascular NETs by DNASE1 and DNASE1L3 is required to prevent formation of clots that obstruct blood vessels and cause organ damage following inflammation.</text>
</comment>
<keyword evidence="24" id="KW-0812">Transmembrane</keyword>
<evidence type="ECO:0000256" key="17">
    <source>
        <dbReference type="ARBA" id="ARBA00023203"/>
    </source>
</evidence>
<dbReference type="Gene3D" id="3.60.10.10">
    <property type="entry name" value="Endonuclease/exonuclease/phosphatase"/>
    <property type="match status" value="1"/>
</dbReference>
<evidence type="ECO:0000256" key="24">
    <source>
        <dbReference type="SAM" id="Phobius"/>
    </source>
</evidence>
<proteinExistence type="inferred from homology"/>
<dbReference type="CDD" id="cd10282">
    <property type="entry name" value="DNase1"/>
    <property type="match status" value="1"/>
</dbReference>
<feature type="transmembrane region" description="Helical" evidence="24">
    <location>
        <begin position="141"/>
        <end position="164"/>
    </location>
</feature>
<evidence type="ECO:0000256" key="9">
    <source>
        <dbReference type="ARBA" id="ARBA00022525"/>
    </source>
</evidence>
<dbReference type="InterPro" id="IPR016202">
    <property type="entry name" value="DNase_I"/>
</dbReference>
<name>A0A7F8PWQ0_LEPWE</name>
<dbReference type="CTD" id="1773"/>
<dbReference type="GO" id="GO:0005576">
    <property type="term" value="C:extracellular region"/>
    <property type="evidence" value="ECO:0007669"/>
    <property type="project" value="UniProtKB-SubCell"/>
</dbReference>
<dbReference type="EC" id="3.1.21.1" evidence="7"/>
<evidence type="ECO:0000313" key="27">
    <source>
        <dbReference type="RefSeq" id="XP_030873474.1"/>
    </source>
</evidence>
<dbReference type="GO" id="GO:0003779">
    <property type="term" value="F:actin binding"/>
    <property type="evidence" value="ECO:0007669"/>
    <property type="project" value="UniProtKB-KW"/>
</dbReference>
<evidence type="ECO:0000256" key="19">
    <source>
        <dbReference type="ARBA" id="ARBA00023329"/>
    </source>
</evidence>
<evidence type="ECO:0000256" key="20">
    <source>
        <dbReference type="ARBA" id="ARBA00024324"/>
    </source>
</evidence>
<evidence type="ECO:0000256" key="8">
    <source>
        <dbReference type="ARBA" id="ARBA00014366"/>
    </source>
</evidence>
<evidence type="ECO:0000256" key="3">
    <source>
        <dbReference type="ARBA" id="ARBA00001946"/>
    </source>
</evidence>
<evidence type="ECO:0000256" key="16">
    <source>
        <dbReference type="ARBA" id="ARBA00023180"/>
    </source>
</evidence>
<sequence>MNLHRQSPWPASVAHHDSSSLQTTGNWTDKATYLWAVWPWPGLLPGLLGPPLLLPEALSTATAGSRWPLVASAALLHFHSEAGTLIPGWQLSCRQQEGSLESQPCKMKTMKLKMRVKMRGAWLAQSLSICLQLRMRGARLMGALLTLAGLLRVALFLKIAAFNIRTFGETKMSNATLSHYIVQILSRYDIVVIQEVRDSHLTAMGKLLDILNQDDPNTYQFVVSEPLGRNSYKEQYLFLFRPNQVSVLDSYQYDDGCEPCGNDTFSREPTIVLFHSPFTAVQAFAIIPLHAAPLDAVAEMDSLYDVYLDVRQKWDLEDIMLMGDFNAGCSYMAPSQWASIRLRTNPAFQWLIPDTADTTTTATHCAYDRIVVAGMLLQHAIVPDSATPFDFQAAYGLSSQLVGVLPCRCPPLCASALLGLGPQDFWQSLYQPLPLGLACGVRRGGVRSQSTMCRVGRAPVLTGQGY</sequence>
<dbReference type="OrthoDB" id="10061407at2759"/>
<gene>
    <name evidence="27 28 29" type="primary">DNASE1</name>
</gene>
<evidence type="ECO:0000256" key="4">
    <source>
        <dbReference type="ARBA" id="ARBA00004259"/>
    </source>
</evidence>
<dbReference type="SUPFAM" id="SSF56219">
    <property type="entry name" value="DNase I-like"/>
    <property type="match status" value="1"/>
</dbReference>
<keyword evidence="9" id="KW-0964">Secreted</keyword>
<keyword evidence="10" id="KW-0053">Apoptosis</keyword>
<evidence type="ECO:0000256" key="6">
    <source>
        <dbReference type="ARBA" id="ARBA00007359"/>
    </source>
</evidence>
<keyword evidence="13" id="KW-0378">Hydrolase</keyword>
<evidence type="ECO:0000256" key="15">
    <source>
        <dbReference type="ARBA" id="ARBA00023157"/>
    </source>
</evidence>
<keyword evidence="24" id="KW-0472">Membrane</keyword>
<evidence type="ECO:0000256" key="18">
    <source>
        <dbReference type="ARBA" id="ARBA00023242"/>
    </source>
</evidence>
<evidence type="ECO:0000313" key="26">
    <source>
        <dbReference type="Proteomes" id="UP000245341"/>
    </source>
</evidence>
<dbReference type="GO" id="GO:0003677">
    <property type="term" value="F:DNA binding"/>
    <property type="evidence" value="ECO:0007669"/>
    <property type="project" value="TreeGrafter"/>
</dbReference>
<keyword evidence="16" id="KW-0325">Glycoprotein</keyword>
<evidence type="ECO:0000256" key="5">
    <source>
        <dbReference type="ARBA" id="ARBA00004613"/>
    </source>
</evidence>
<comment type="cofactor">
    <cofactor evidence="3">
        <name>Mg(2+)</name>
        <dbReference type="ChEBI" id="CHEBI:18420"/>
    </cofactor>
</comment>
<keyword evidence="26" id="KW-1185">Reference proteome</keyword>
<keyword evidence="17" id="KW-0009">Actin-binding</keyword>
<dbReference type="RefSeq" id="XP_030873476.1">
    <property type="nucleotide sequence ID" value="XM_031017616.1"/>
</dbReference>
<evidence type="ECO:0000313" key="29">
    <source>
        <dbReference type="RefSeq" id="XP_030873476.1"/>
    </source>
</evidence>
<keyword evidence="12" id="KW-0255">Endonuclease</keyword>
<dbReference type="Proteomes" id="UP000245341">
    <property type="component" value="Unplaced"/>
</dbReference>
<evidence type="ECO:0000256" key="11">
    <source>
        <dbReference type="ARBA" id="ARBA00022722"/>
    </source>
</evidence>
<evidence type="ECO:0000256" key="13">
    <source>
        <dbReference type="ARBA" id="ARBA00022801"/>
    </source>
</evidence>
<evidence type="ECO:0000256" key="14">
    <source>
        <dbReference type="ARBA" id="ARBA00022837"/>
    </source>
</evidence>
<dbReference type="SMART" id="SM00476">
    <property type="entry name" value="DNaseIc"/>
    <property type="match status" value="1"/>
</dbReference>
<evidence type="ECO:0000259" key="25">
    <source>
        <dbReference type="Pfam" id="PF03372"/>
    </source>
</evidence>
<dbReference type="GO" id="GO:0006915">
    <property type="term" value="P:apoptotic process"/>
    <property type="evidence" value="ECO:0007669"/>
    <property type="project" value="UniProtKB-KW"/>
</dbReference>
<keyword evidence="24" id="KW-1133">Transmembrane helix</keyword>
<evidence type="ECO:0000313" key="28">
    <source>
        <dbReference type="RefSeq" id="XP_030873475.1"/>
    </source>
</evidence>
<keyword evidence="14" id="KW-0106">Calcium</keyword>
<feature type="domain" description="Endonuclease/exonuclease/phosphatase" evidence="25">
    <location>
        <begin position="161"/>
        <end position="376"/>
    </location>
</feature>
<dbReference type="RefSeq" id="XP_030873475.1">
    <property type="nucleotide sequence ID" value="XM_031017615.1"/>
</dbReference>